<dbReference type="InterPro" id="IPR036691">
    <property type="entry name" value="Endo/exonu/phosph_ase_sf"/>
</dbReference>
<organism evidence="3 4">
    <name type="scientific">Nocardia callitridis</name>
    <dbReference type="NCBI Taxonomy" id="648753"/>
    <lineage>
        <taxon>Bacteria</taxon>
        <taxon>Bacillati</taxon>
        <taxon>Actinomycetota</taxon>
        <taxon>Actinomycetes</taxon>
        <taxon>Mycobacteriales</taxon>
        <taxon>Nocardiaceae</taxon>
        <taxon>Nocardia</taxon>
    </lineage>
</organism>
<dbReference type="Pfam" id="PF03372">
    <property type="entry name" value="Exo_endo_phos"/>
    <property type="match status" value="1"/>
</dbReference>
<evidence type="ECO:0000313" key="4">
    <source>
        <dbReference type="Proteomes" id="UP001500603"/>
    </source>
</evidence>
<keyword evidence="3" id="KW-0378">Hydrolase</keyword>
<dbReference type="SUPFAM" id="SSF56219">
    <property type="entry name" value="DNase I-like"/>
    <property type="match status" value="1"/>
</dbReference>
<keyword evidence="3" id="KW-0255">Endonuclease</keyword>
<keyword evidence="1" id="KW-0812">Transmembrane</keyword>
<evidence type="ECO:0000259" key="2">
    <source>
        <dbReference type="Pfam" id="PF03372"/>
    </source>
</evidence>
<feature type="transmembrane region" description="Helical" evidence="1">
    <location>
        <begin position="5"/>
        <end position="23"/>
    </location>
</feature>
<comment type="caution">
    <text evidence="3">The sequence shown here is derived from an EMBL/GenBank/DDBJ whole genome shotgun (WGS) entry which is preliminary data.</text>
</comment>
<evidence type="ECO:0000256" key="1">
    <source>
        <dbReference type="SAM" id="Phobius"/>
    </source>
</evidence>
<dbReference type="EMBL" id="BAABJM010000003">
    <property type="protein sequence ID" value="GAA5058249.1"/>
    <property type="molecule type" value="Genomic_DNA"/>
</dbReference>
<feature type="domain" description="Endonuclease/exonuclease/phosphatase" evidence="2">
    <location>
        <begin position="91"/>
        <end position="296"/>
    </location>
</feature>
<feature type="transmembrane region" description="Helical" evidence="1">
    <location>
        <begin position="59"/>
        <end position="77"/>
    </location>
</feature>
<evidence type="ECO:0000313" key="3">
    <source>
        <dbReference type="EMBL" id="GAA5058249.1"/>
    </source>
</evidence>
<dbReference type="GO" id="GO:0004519">
    <property type="term" value="F:endonuclease activity"/>
    <property type="evidence" value="ECO:0007669"/>
    <property type="project" value="UniProtKB-KW"/>
</dbReference>
<sequence length="306" mass="32590">MLGVGWCAVGVGFVGVVLHFGAWGNRLPVLVASGATYLMFAAIVGLILLLLARGWRSSVVAGVVVAAVLWTVVPIYVPQSRAASGPAIVVMQSNLLFGGADPDAVVRAVEDTRVDVLTVEELTEAAVGRLRTAGLEAALPFHYLEPTRDGGGGTGIYSRFPLRENKKYDGFILNTVSAVVEHPEGGPITVFGMHPVPPTAAFPNWRAEMGRVREILDAQRGPVVVGADFNATRDHAEFRALLEGRFTSAAEQIGAGMVPTYPSDRRWGPLIGIDHVLLADVTAEDVRTLSIPGSDHRALLARVRLT</sequence>
<accession>A0ABP9KG53</accession>
<dbReference type="Proteomes" id="UP001500603">
    <property type="component" value="Unassembled WGS sequence"/>
</dbReference>
<gene>
    <name evidence="3" type="ORF">GCM10023318_37340</name>
</gene>
<reference evidence="4" key="1">
    <citation type="journal article" date="2019" name="Int. J. Syst. Evol. Microbiol.">
        <title>The Global Catalogue of Microorganisms (GCM) 10K type strain sequencing project: providing services to taxonomists for standard genome sequencing and annotation.</title>
        <authorList>
            <consortium name="The Broad Institute Genomics Platform"/>
            <consortium name="The Broad Institute Genome Sequencing Center for Infectious Disease"/>
            <person name="Wu L."/>
            <person name="Ma J."/>
        </authorList>
    </citation>
    <scope>NUCLEOTIDE SEQUENCE [LARGE SCALE GENOMIC DNA]</scope>
    <source>
        <strain evidence="4">JCM 18298</strain>
    </source>
</reference>
<dbReference type="Gene3D" id="3.60.10.10">
    <property type="entry name" value="Endonuclease/exonuclease/phosphatase"/>
    <property type="match status" value="1"/>
</dbReference>
<dbReference type="InterPro" id="IPR005135">
    <property type="entry name" value="Endo/exonuclease/phosphatase"/>
</dbReference>
<keyword evidence="1" id="KW-1133">Transmembrane helix</keyword>
<keyword evidence="4" id="KW-1185">Reference proteome</keyword>
<name>A0ABP9KG53_9NOCA</name>
<keyword evidence="3" id="KW-0540">Nuclease</keyword>
<proteinExistence type="predicted"/>
<protein>
    <submittedName>
        <fullName evidence="3">Endonuclease/exonuclease/phosphatase family protein</fullName>
    </submittedName>
</protein>
<keyword evidence="1" id="KW-0472">Membrane</keyword>
<feature type="transmembrane region" description="Helical" evidence="1">
    <location>
        <begin position="29"/>
        <end position="52"/>
    </location>
</feature>